<sequence length="143" mass="15362">MKSLATWKRVSPLMSLVLTGISLSLAPVKAQAAMTVQIPTGDMGIVDGCGLDPLSSQGRVLHRKPNAPFEPCFPRPKLDPYFNLAGDTMVSEHGPDYEYGYASGLAQGKEDLARGRYNPEGIILGAKADYDAGYRAGYARAIE</sequence>
<proteinExistence type="predicted"/>
<dbReference type="AlphaFoldDB" id="A0A9P8L0L2"/>
<reference evidence="2" key="1">
    <citation type="submission" date="2021-03" db="EMBL/GenBank/DDBJ databases">
        <title>Comparative genomics and phylogenomic investigation of the class Geoglossomycetes provide insights into ecological specialization and systematics.</title>
        <authorList>
            <person name="Melie T."/>
            <person name="Pirro S."/>
            <person name="Miller A.N."/>
            <person name="Quandt A."/>
        </authorList>
    </citation>
    <scope>NUCLEOTIDE SEQUENCE</scope>
    <source>
        <strain evidence="2">GBOQ0MN5Z8</strain>
    </source>
</reference>
<organism evidence="2 3">
    <name type="scientific">Glutinoglossum americanum</name>
    <dbReference type="NCBI Taxonomy" id="1670608"/>
    <lineage>
        <taxon>Eukaryota</taxon>
        <taxon>Fungi</taxon>
        <taxon>Dikarya</taxon>
        <taxon>Ascomycota</taxon>
        <taxon>Pezizomycotina</taxon>
        <taxon>Geoglossomycetes</taxon>
        <taxon>Geoglossales</taxon>
        <taxon>Geoglossaceae</taxon>
        <taxon>Glutinoglossum</taxon>
    </lineage>
</organism>
<keyword evidence="1" id="KW-0732">Signal</keyword>
<evidence type="ECO:0000256" key="1">
    <source>
        <dbReference type="SAM" id="SignalP"/>
    </source>
</evidence>
<feature type="chain" id="PRO_5040454799" evidence="1">
    <location>
        <begin position="33"/>
        <end position="143"/>
    </location>
</feature>
<keyword evidence="3" id="KW-1185">Reference proteome</keyword>
<feature type="signal peptide" evidence="1">
    <location>
        <begin position="1"/>
        <end position="32"/>
    </location>
</feature>
<accession>A0A9P8L0L2</accession>
<dbReference type="Proteomes" id="UP000698800">
    <property type="component" value="Unassembled WGS sequence"/>
</dbReference>
<comment type="caution">
    <text evidence="2">The sequence shown here is derived from an EMBL/GenBank/DDBJ whole genome shotgun (WGS) entry which is preliminary data.</text>
</comment>
<dbReference type="EMBL" id="JAGHQL010000539">
    <property type="protein sequence ID" value="KAH0533492.1"/>
    <property type="molecule type" value="Genomic_DNA"/>
</dbReference>
<evidence type="ECO:0000313" key="2">
    <source>
        <dbReference type="EMBL" id="KAH0533492.1"/>
    </source>
</evidence>
<gene>
    <name evidence="2" type="ORF">FGG08_007711</name>
</gene>
<evidence type="ECO:0000313" key="3">
    <source>
        <dbReference type="Proteomes" id="UP000698800"/>
    </source>
</evidence>
<name>A0A9P8L0L2_9PEZI</name>
<protein>
    <submittedName>
        <fullName evidence="2">Uncharacterized protein</fullName>
    </submittedName>
</protein>